<protein>
    <submittedName>
        <fullName evidence="2">Arylsulfatase A</fullName>
    </submittedName>
</protein>
<dbReference type="SUPFAM" id="SSF53649">
    <property type="entry name" value="Alkaline phosphatase-like"/>
    <property type="match status" value="1"/>
</dbReference>
<dbReference type="CDD" id="cd16027">
    <property type="entry name" value="SGSH"/>
    <property type="match status" value="1"/>
</dbReference>
<keyword evidence="3" id="KW-1185">Reference proteome</keyword>
<dbReference type="Gene3D" id="3.40.720.10">
    <property type="entry name" value="Alkaline Phosphatase, subunit A"/>
    <property type="match status" value="1"/>
</dbReference>
<dbReference type="Proteomes" id="UP000184609">
    <property type="component" value="Unassembled WGS sequence"/>
</dbReference>
<dbReference type="PANTHER" id="PTHR43751">
    <property type="entry name" value="SULFATASE"/>
    <property type="match status" value="1"/>
</dbReference>
<gene>
    <name evidence="2" type="ORF">SAMN04488108_3043</name>
</gene>
<dbReference type="InterPro" id="IPR017850">
    <property type="entry name" value="Alkaline_phosphatase_core_sf"/>
</dbReference>
<feature type="domain" description="Sulfatase N-terminal" evidence="1">
    <location>
        <begin position="32"/>
        <end position="325"/>
    </location>
</feature>
<proteinExistence type="predicted"/>
<dbReference type="AlphaFoldDB" id="A0A1M7ZG73"/>
<sequence>MNRINFLSFSVLALFFISCQNQHQEKEVADRPNILFAIMDDVTYLHMGAYGCDWVNTPNFDRIAKEGILFMNAYTPNAKCAPSRANILTGRNSWQLEEAGNHWPQFPVKFKSFAETLDENGYHVGYTGKGWAPGKAANEDGSPRDLLVNKYGEFTLDPPTTGIANTDYAENFKVFLSDNSTDDPFFFWFGSWEPHRGYEYGSGIRVGEKSLGQIANDQVFEFWPKVDSVKTDLLDYAYEIEYFDLQLGKMLDHLDSIGELENTLIVVTADNGMPFPRVKGQEYEYSNHLPLAMRWPKGISGENRKVEDYVSFIDFAPTFLELAGVNQPNTGMEAITGLSLTDILYSEKSGEINSSRNQVLIGKERHDVGRPDDQGYPIRGLVKNGMLYLHNFKPERWPAGDPETGYLNTDGGATKTVVLNSIYKPETFQFWEWNFGKRPQEELYNIAEDPNCLVNLAEDSSFQELKEEMKLELLEKLKAQGDPRALGNGDIFDRYSYVDPKSVDFYNRYMKGEEVSFSWVNASDFQDVSKIPTYQKMLEEKKNQEIEKK</sequence>
<dbReference type="OrthoDB" id="9789742at2"/>
<dbReference type="Pfam" id="PF00884">
    <property type="entry name" value="Sulfatase"/>
    <property type="match status" value="1"/>
</dbReference>
<dbReference type="PROSITE" id="PS51257">
    <property type="entry name" value="PROKAR_LIPOPROTEIN"/>
    <property type="match status" value="1"/>
</dbReference>
<dbReference type="InterPro" id="IPR000917">
    <property type="entry name" value="Sulfatase_N"/>
</dbReference>
<accession>A0A1M7ZG73</accession>
<dbReference type="InterPro" id="IPR052701">
    <property type="entry name" value="GAG_Ulvan_Degrading_Sulfatases"/>
</dbReference>
<dbReference type="STRING" id="1073327.SAMN04488108_3043"/>
<evidence type="ECO:0000313" key="3">
    <source>
        <dbReference type="Proteomes" id="UP000184609"/>
    </source>
</evidence>
<dbReference type="EMBL" id="FRXN01000004">
    <property type="protein sequence ID" value="SHO63877.1"/>
    <property type="molecule type" value="Genomic_DNA"/>
</dbReference>
<organism evidence="2 3">
    <name type="scientific">Algoriphagus zhangzhouensis</name>
    <dbReference type="NCBI Taxonomy" id="1073327"/>
    <lineage>
        <taxon>Bacteria</taxon>
        <taxon>Pseudomonadati</taxon>
        <taxon>Bacteroidota</taxon>
        <taxon>Cytophagia</taxon>
        <taxon>Cytophagales</taxon>
        <taxon>Cyclobacteriaceae</taxon>
        <taxon>Algoriphagus</taxon>
    </lineage>
</organism>
<evidence type="ECO:0000259" key="1">
    <source>
        <dbReference type="Pfam" id="PF00884"/>
    </source>
</evidence>
<name>A0A1M7ZG73_9BACT</name>
<dbReference type="PANTHER" id="PTHR43751:SF1">
    <property type="entry name" value="SULFATASE ATSG-RELATED"/>
    <property type="match status" value="1"/>
</dbReference>
<dbReference type="RefSeq" id="WP_083586478.1">
    <property type="nucleotide sequence ID" value="NZ_FRXN01000004.1"/>
</dbReference>
<evidence type="ECO:0000313" key="2">
    <source>
        <dbReference type="EMBL" id="SHO63877.1"/>
    </source>
</evidence>
<reference evidence="3" key="1">
    <citation type="submission" date="2016-12" db="EMBL/GenBank/DDBJ databases">
        <authorList>
            <person name="Varghese N."/>
            <person name="Submissions S."/>
        </authorList>
    </citation>
    <scope>NUCLEOTIDE SEQUENCE [LARGE SCALE GENOMIC DNA]</scope>
    <source>
        <strain evidence="3">DSM 25035</strain>
    </source>
</reference>